<dbReference type="PROSITE" id="PS50158">
    <property type="entry name" value="ZF_CCHC"/>
    <property type="match status" value="1"/>
</dbReference>
<dbReference type="RefSeq" id="XP_042560386.1">
    <property type="nucleotide sequence ID" value="XM_042704452.1"/>
</dbReference>
<name>A0A6P8F8U4_CLUHA</name>
<dbReference type="Proteomes" id="UP000515152">
    <property type="component" value="Chromosome 3"/>
</dbReference>
<dbReference type="GO" id="GO:0003676">
    <property type="term" value="F:nucleic acid binding"/>
    <property type="evidence" value="ECO:0007669"/>
    <property type="project" value="InterPro"/>
</dbReference>
<dbReference type="InterPro" id="IPR042793">
    <property type="entry name" value="ZCCHC2"/>
</dbReference>
<evidence type="ECO:0000259" key="2">
    <source>
        <dbReference type="PROSITE" id="PS50158"/>
    </source>
</evidence>
<dbReference type="Pfam" id="PF00098">
    <property type="entry name" value="zf-CCHC"/>
    <property type="match status" value="1"/>
</dbReference>
<organism evidence="3 4">
    <name type="scientific">Clupea harengus</name>
    <name type="common">Atlantic herring</name>
    <dbReference type="NCBI Taxonomy" id="7950"/>
    <lineage>
        <taxon>Eukaryota</taxon>
        <taxon>Metazoa</taxon>
        <taxon>Chordata</taxon>
        <taxon>Craniata</taxon>
        <taxon>Vertebrata</taxon>
        <taxon>Euteleostomi</taxon>
        <taxon>Actinopterygii</taxon>
        <taxon>Neopterygii</taxon>
        <taxon>Teleostei</taxon>
        <taxon>Clupei</taxon>
        <taxon>Clupeiformes</taxon>
        <taxon>Clupeoidei</taxon>
        <taxon>Clupeidae</taxon>
        <taxon>Clupea</taxon>
    </lineage>
</organism>
<dbReference type="RefSeq" id="XP_042563372.1">
    <property type="nucleotide sequence ID" value="XM_042707438.1"/>
</dbReference>
<evidence type="ECO:0000313" key="3">
    <source>
        <dbReference type="Proteomes" id="UP000515152"/>
    </source>
</evidence>
<accession>A0A6P8F8U4</accession>
<dbReference type="Gene3D" id="4.10.60.10">
    <property type="entry name" value="Zinc finger, CCHC-type"/>
    <property type="match status" value="1"/>
</dbReference>
<keyword evidence="1" id="KW-0863">Zinc-finger</keyword>
<reference evidence="4 5" key="1">
    <citation type="submission" date="2025-04" db="UniProtKB">
        <authorList>
            <consortium name="RefSeq"/>
        </authorList>
    </citation>
    <scope>IDENTIFICATION</scope>
</reference>
<dbReference type="OrthoDB" id="6361509at2759"/>
<dbReference type="GeneID" id="116219784"/>
<dbReference type="RefSeq" id="XP_031419572.1">
    <property type="nucleotide sequence ID" value="XM_031563712.1"/>
</dbReference>
<dbReference type="AlphaFoldDB" id="A0A6P8F8U4"/>
<dbReference type="PANTHER" id="PTHR46939">
    <property type="entry name" value="ZINC FINGER CCHC DOMAIN-CONTAINING PROTEIN 2"/>
    <property type="match status" value="1"/>
</dbReference>
<gene>
    <name evidence="4" type="primary">LOC116219784</name>
    <name evidence="5" type="synonym">LOC122129525</name>
    <name evidence="6" type="synonym">LOC122129527</name>
    <name evidence="7" type="synonym">LOC122132802</name>
</gene>
<dbReference type="KEGG" id="char:122129527"/>
<keyword evidence="1" id="KW-0862">Zinc</keyword>
<dbReference type="InterPro" id="IPR036875">
    <property type="entry name" value="Znf_CCHC_sf"/>
</dbReference>
<sequence length="85" mass="8893">MAAFRGFYPQVYPTTMGSMQGAGVAMAGVGGINKKNGNISCYNCGTTGHIAQDCKQPSIDATQQGGFRLQYVASHNSEALDNTEG</sequence>
<dbReference type="RefSeq" id="XP_042560387.1">
    <property type="nucleotide sequence ID" value="XM_042704453.1"/>
</dbReference>
<evidence type="ECO:0000313" key="7">
    <source>
        <dbReference type="RefSeq" id="XP_042563372.1"/>
    </source>
</evidence>
<evidence type="ECO:0000313" key="4">
    <source>
        <dbReference type="RefSeq" id="XP_031419572.1"/>
    </source>
</evidence>
<proteinExistence type="predicted"/>
<evidence type="ECO:0000313" key="6">
    <source>
        <dbReference type="RefSeq" id="XP_042560387.1"/>
    </source>
</evidence>
<keyword evidence="1" id="KW-0479">Metal-binding</keyword>
<dbReference type="PANTHER" id="PTHR46939:SF1">
    <property type="entry name" value="ZINC FINGER CCHC DOMAIN-CONTAINING PROTEIN 2"/>
    <property type="match status" value="1"/>
</dbReference>
<feature type="domain" description="CCHC-type" evidence="2">
    <location>
        <begin position="41"/>
        <end position="56"/>
    </location>
</feature>
<protein>
    <submittedName>
        <fullName evidence="4 5">Zinc finger CCHC domain-containing protein 14-like</fullName>
    </submittedName>
</protein>
<dbReference type="SUPFAM" id="SSF57756">
    <property type="entry name" value="Retrovirus zinc finger-like domains"/>
    <property type="match status" value="1"/>
</dbReference>
<dbReference type="KEGG" id="char:116219784"/>
<dbReference type="GO" id="GO:0008270">
    <property type="term" value="F:zinc ion binding"/>
    <property type="evidence" value="ECO:0007669"/>
    <property type="project" value="UniProtKB-KW"/>
</dbReference>
<keyword evidence="3" id="KW-1185">Reference proteome</keyword>
<dbReference type="KEGG" id="char:122129525"/>
<evidence type="ECO:0000256" key="1">
    <source>
        <dbReference type="PROSITE-ProRule" id="PRU00047"/>
    </source>
</evidence>
<dbReference type="SMART" id="SM00343">
    <property type="entry name" value="ZnF_C2HC"/>
    <property type="match status" value="1"/>
</dbReference>
<dbReference type="InterPro" id="IPR001878">
    <property type="entry name" value="Znf_CCHC"/>
</dbReference>
<evidence type="ECO:0000313" key="5">
    <source>
        <dbReference type="RefSeq" id="XP_042560386.1"/>
    </source>
</evidence>
<dbReference type="KEGG" id="char:122132802"/>